<accession>M5G1B7</accession>
<dbReference type="Proteomes" id="UP000030653">
    <property type="component" value="Unassembled WGS sequence"/>
</dbReference>
<dbReference type="AlphaFoldDB" id="M5G1B7"/>
<dbReference type="GeneID" id="63687836"/>
<organism evidence="1 2">
    <name type="scientific">Dacryopinax primogenitus (strain DJM 731)</name>
    <name type="common">Brown rot fungus</name>
    <dbReference type="NCBI Taxonomy" id="1858805"/>
    <lineage>
        <taxon>Eukaryota</taxon>
        <taxon>Fungi</taxon>
        <taxon>Dikarya</taxon>
        <taxon>Basidiomycota</taxon>
        <taxon>Agaricomycotina</taxon>
        <taxon>Dacrymycetes</taxon>
        <taxon>Dacrymycetales</taxon>
        <taxon>Dacrymycetaceae</taxon>
        <taxon>Dacryopinax</taxon>
    </lineage>
</organism>
<evidence type="ECO:0000313" key="2">
    <source>
        <dbReference type="Proteomes" id="UP000030653"/>
    </source>
</evidence>
<dbReference type="RefSeq" id="XP_040628882.1">
    <property type="nucleotide sequence ID" value="XM_040772774.1"/>
</dbReference>
<proteinExistence type="predicted"/>
<gene>
    <name evidence="1" type="ORF">DACRYDRAFT_22391</name>
</gene>
<name>M5G1B7_DACPD</name>
<protein>
    <submittedName>
        <fullName evidence="1">Uncharacterized protein</fullName>
    </submittedName>
</protein>
<sequence>MPSCGVQSSPVLWRTYKAWTERCSTSRGVLIDKTSEPKIDEVAIIFAKNQAGPISRPFTPVTEVLVYP</sequence>
<keyword evidence="2" id="KW-1185">Reference proteome</keyword>
<evidence type="ECO:0000313" key="1">
    <source>
        <dbReference type="EMBL" id="EJU01985.1"/>
    </source>
</evidence>
<reference evidence="1 2" key="1">
    <citation type="journal article" date="2012" name="Science">
        <title>The Paleozoic origin of enzymatic lignin decomposition reconstructed from 31 fungal genomes.</title>
        <authorList>
            <person name="Floudas D."/>
            <person name="Binder M."/>
            <person name="Riley R."/>
            <person name="Barry K."/>
            <person name="Blanchette R.A."/>
            <person name="Henrissat B."/>
            <person name="Martinez A.T."/>
            <person name="Otillar R."/>
            <person name="Spatafora J.W."/>
            <person name="Yadav J.S."/>
            <person name="Aerts A."/>
            <person name="Benoit I."/>
            <person name="Boyd A."/>
            <person name="Carlson A."/>
            <person name="Copeland A."/>
            <person name="Coutinho P.M."/>
            <person name="de Vries R.P."/>
            <person name="Ferreira P."/>
            <person name="Findley K."/>
            <person name="Foster B."/>
            <person name="Gaskell J."/>
            <person name="Glotzer D."/>
            <person name="Gorecki P."/>
            <person name="Heitman J."/>
            <person name="Hesse C."/>
            <person name="Hori C."/>
            <person name="Igarashi K."/>
            <person name="Jurgens J.A."/>
            <person name="Kallen N."/>
            <person name="Kersten P."/>
            <person name="Kohler A."/>
            <person name="Kuees U."/>
            <person name="Kumar T.K.A."/>
            <person name="Kuo A."/>
            <person name="LaButti K."/>
            <person name="Larrondo L.F."/>
            <person name="Lindquist E."/>
            <person name="Ling A."/>
            <person name="Lombard V."/>
            <person name="Lucas S."/>
            <person name="Lundell T."/>
            <person name="Martin R."/>
            <person name="McLaughlin D.J."/>
            <person name="Morgenstern I."/>
            <person name="Morin E."/>
            <person name="Murat C."/>
            <person name="Nagy L.G."/>
            <person name="Nolan M."/>
            <person name="Ohm R.A."/>
            <person name="Patyshakuliyeva A."/>
            <person name="Rokas A."/>
            <person name="Ruiz-Duenas F.J."/>
            <person name="Sabat G."/>
            <person name="Salamov A."/>
            <person name="Samejima M."/>
            <person name="Schmutz J."/>
            <person name="Slot J.C."/>
            <person name="St John F."/>
            <person name="Stenlid J."/>
            <person name="Sun H."/>
            <person name="Sun S."/>
            <person name="Syed K."/>
            <person name="Tsang A."/>
            <person name="Wiebenga A."/>
            <person name="Young D."/>
            <person name="Pisabarro A."/>
            <person name="Eastwood D.C."/>
            <person name="Martin F."/>
            <person name="Cullen D."/>
            <person name="Grigoriev I.V."/>
            <person name="Hibbett D.S."/>
        </authorList>
    </citation>
    <scope>NUCLEOTIDE SEQUENCE [LARGE SCALE GENOMIC DNA]</scope>
    <source>
        <strain evidence="1 2">DJM-731 SS1</strain>
    </source>
</reference>
<dbReference type="EMBL" id="JH795863">
    <property type="protein sequence ID" value="EJU01985.1"/>
    <property type="molecule type" value="Genomic_DNA"/>
</dbReference>
<dbReference type="HOGENOM" id="CLU_2793927_0_0_1"/>